<keyword evidence="1" id="KW-0175">Coiled coil</keyword>
<keyword evidence="3" id="KW-1185">Reference proteome</keyword>
<protein>
    <submittedName>
        <fullName evidence="2">Uncharacterized protein</fullName>
    </submittedName>
</protein>
<feature type="coiled-coil region" evidence="1">
    <location>
        <begin position="102"/>
        <end position="129"/>
    </location>
</feature>
<evidence type="ECO:0000313" key="2">
    <source>
        <dbReference type="EMBL" id="MBI6183610.1"/>
    </source>
</evidence>
<evidence type="ECO:0000256" key="1">
    <source>
        <dbReference type="SAM" id="Coils"/>
    </source>
</evidence>
<evidence type="ECO:0000313" key="3">
    <source>
        <dbReference type="Proteomes" id="UP000639004"/>
    </source>
</evidence>
<organism evidence="2 3">
    <name type="scientific">Serratia proteamaculans</name>
    <dbReference type="NCBI Taxonomy" id="28151"/>
    <lineage>
        <taxon>Bacteria</taxon>
        <taxon>Pseudomonadati</taxon>
        <taxon>Pseudomonadota</taxon>
        <taxon>Gammaproteobacteria</taxon>
        <taxon>Enterobacterales</taxon>
        <taxon>Yersiniaceae</taxon>
        <taxon>Serratia</taxon>
    </lineage>
</organism>
<dbReference type="Proteomes" id="UP000639004">
    <property type="component" value="Unassembled WGS sequence"/>
</dbReference>
<accession>A0ABS0TZ09</accession>
<sequence>MIFIRTDVGHDKLPLWSDIEKREQFVNRLSNTEHKLSHIFGYYELKEEIHCALSSCNQPHGKGYLVATESGLETNIGHRCGKRIFGVDFENHANEFDKYRENEERKLSIRAAKEKLEEWEATIDSLRSSKPSILWVTAAIEELQNSNYVGRAAAMEIRSLSRTQDSNVTVDVKVKDKKYEALLFKFNKHFRESGEALEQELVGKVKFLHVLLTENHLKILFATAMANIKQVRECDENSVPSPVLAGVAQKANGLQSEVQKVLSIYNDARFFLTRKNLSPILKKLNQMETVSQDDRERFAYFLRNF</sequence>
<proteinExistence type="predicted"/>
<dbReference type="RefSeq" id="WP_198642720.1">
    <property type="nucleotide sequence ID" value="NZ_JAEHSL010000047.1"/>
</dbReference>
<dbReference type="EMBL" id="JAEHSL010000047">
    <property type="protein sequence ID" value="MBI6183610.1"/>
    <property type="molecule type" value="Genomic_DNA"/>
</dbReference>
<reference evidence="2 3" key="1">
    <citation type="submission" date="2020-12" db="EMBL/GenBank/DDBJ databases">
        <title>Enhanced detection system for hospital associated transmission using whole genome sequencing surveillance.</title>
        <authorList>
            <person name="Harrison L.H."/>
            <person name="Van Tyne D."/>
            <person name="Marsh J.W."/>
            <person name="Griffith M.P."/>
            <person name="Snyder D.J."/>
            <person name="Cooper V.S."/>
            <person name="Mustapha M."/>
        </authorList>
    </citation>
    <scope>NUCLEOTIDE SEQUENCE [LARGE SCALE GENOMIC DNA]</scope>
    <source>
        <strain evidence="2 3">SER00238</strain>
    </source>
</reference>
<gene>
    <name evidence="2" type="ORF">JEQ07_24835</name>
</gene>
<name>A0ABS0TZ09_SERPR</name>
<comment type="caution">
    <text evidence="2">The sequence shown here is derived from an EMBL/GenBank/DDBJ whole genome shotgun (WGS) entry which is preliminary data.</text>
</comment>